<dbReference type="InterPro" id="IPR025511">
    <property type="entry name" value="DUF4398"/>
</dbReference>
<dbReference type="AlphaFoldDB" id="I3CDE3"/>
<keyword evidence="2" id="KW-0732">Signal</keyword>
<feature type="coiled-coil region" evidence="1">
    <location>
        <begin position="53"/>
        <end position="111"/>
    </location>
</feature>
<dbReference type="EMBL" id="JH600070">
    <property type="protein sequence ID" value="EIJ41636.1"/>
    <property type="molecule type" value="Genomic_DNA"/>
</dbReference>
<dbReference type="Gene3D" id="1.20.1270.390">
    <property type="match status" value="1"/>
</dbReference>
<name>I3CDE3_9GAMM</name>
<feature type="domain" description="DUF4398" evidence="3">
    <location>
        <begin position="34"/>
        <end position="107"/>
    </location>
</feature>
<keyword evidence="5" id="KW-1185">Reference proteome</keyword>
<evidence type="ECO:0000256" key="2">
    <source>
        <dbReference type="SAM" id="SignalP"/>
    </source>
</evidence>
<dbReference type="OrthoDB" id="5574276at2"/>
<evidence type="ECO:0000313" key="5">
    <source>
        <dbReference type="Proteomes" id="UP000005744"/>
    </source>
</evidence>
<keyword evidence="1" id="KW-0175">Coiled coil</keyword>
<feature type="signal peptide" evidence="2">
    <location>
        <begin position="1"/>
        <end position="23"/>
    </location>
</feature>
<evidence type="ECO:0000313" key="4">
    <source>
        <dbReference type="EMBL" id="EIJ41636.1"/>
    </source>
</evidence>
<dbReference type="PROSITE" id="PS51257">
    <property type="entry name" value="PROKAR_LIPOPROTEIN"/>
    <property type="match status" value="1"/>
</dbReference>
<organism evidence="4 5">
    <name type="scientific">Beggiatoa alba B18LD</name>
    <dbReference type="NCBI Taxonomy" id="395493"/>
    <lineage>
        <taxon>Bacteria</taxon>
        <taxon>Pseudomonadati</taxon>
        <taxon>Pseudomonadota</taxon>
        <taxon>Gammaproteobacteria</taxon>
        <taxon>Thiotrichales</taxon>
        <taxon>Thiotrichaceae</taxon>
        <taxon>Beggiatoa</taxon>
    </lineage>
</organism>
<dbReference type="eggNOG" id="ENOG50339TY">
    <property type="taxonomic scope" value="Bacteria"/>
</dbReference>
<evidence type="ECO:0000259" key="3">
    <source>
        <dbReference type="Pfam" id="PF14346"/>
    </source>
</evidence>
<dbReference type="Proteomes" id="UP000005744">
    <property type="component" value="Unassembled WGS sequence"/>
</dbReference>
<reference evidence="4 5" key="1">
    <citation type="submission" date="2011-11" db="EMBL/GenBank/DDBJ databases">
        <title>Improved High-Quality Draft sequence of Beggiatoa alba B18lD.</title>
        <authorList>
            <consortium name="US DOE Joint Genome Institute"/>
            <person name="Lucas S."/>
            <person name="Han J."/>
            <person name="Lapidus A."/>
            <person name="Cheng J.-F."/>
            <person name="Goodwin L."/>
            <person name="Pitluck S."/>
            <person name="Peters L."/>
            <person name="Mikhailova N."/>
            <person name="Held B."/>
            <person name="Detter J.C."/>
            <person name="Han C."/>
            <person name="Tapia R."/>
            <person name="Land M."/>
            <person name="Hauser L."/>
            <person name="Kyrpides N."/>
            <person name="Ivanova N."/>
            <person name="Pagani I."/>
            <person name="Samuel K."/>
            <person name="Teske A."/>
            <person name="Mueller J."/>
            <person name="Woyke T."/>
        </authorList>
    </citation>
    <scope>NUCLEOTIDE SEQUENCE [LARGE SCALE GENOMIC DNA]</scope>
    <source>
        <strain evidence="4 5">B18LD</strain>
    </source>
</reference>
<evidence type="ECO:0000256" key="1">
    <source>
        <dbReference type="SAM" id="Coils"/>
    </source>
</evidence>
<feature type="chain" id="PRO_5003669454" description="DUF4398 domain-containing protein" evidence="2">
    <location>
        <begin position="24"/>
        <end position="124"/>
    </location>
</feature>
<proteinExistence type="predicted"/>
<accession>I3CDE3</accession>
<dbReference type="STRING" id="395493.BegalDRAFT_0724"/>
<gene>
    <name evidence="4" type="ORF">BegalDRAFT_0724</name>
</gene>
<dbReference type="Pfam" id="PF14346">
    <property type="entry name" value="DUF4398"/>
    <property type="match status" value="1"/>
</dbReference>
<sequence length="124" mass="13812">MTTKKLRHWVGTPILLGSFILFAGCSSKQPPTEKMATTEAFILNAQTKDARDYVELRQAQDKLEQAKAAVQQKEYDVAERLADQALMDAKLAEAKAEAASSRKAAVEMQKSIDTLKREVDRATR</sequence>
<dbReference type="RefSeq" id="WP_002683735.1">
    <property type="nucleotide sequence ID" value="NZ_JH600070.1"/>
</dbReference>
<protein>
    <recommendedName>
        <fullName evidence="3">DUF4398 domain-containing protein</fullName>
    </recommendedName>
</protein>
<dbReference type="HOGENOM" id="CLU_132461_0_1_6"/>